<keyword evidence="6 8" id="KW-1133">Transmembrane helix</keyword>
<keyword evidence="10" id="KW-1185">Reference proteome</keyword>
<dbReference type="PANTHER" id="PTHR30472:SF1">
    <property type="entry name" value="FE(3+) DICITRATE TRANSPORT SYSTEM PERMEASE PROTEIN FECC-RELATED"/>
    <property type="match status" value="1"/>
</dbReference>
<dbReference type="Proteomes" id="UP000604730">
    <property type="component" value="Unassembled WGS sequence"/>
</dbReference>
<dbReference type="CDD" id="cd06550">
    <property type="entry name" value="TM_ABC_iron-siderophores_like"/>
    <property type="match status" value="1"/>
</dbReference>
<gene>
    <name evidence="9" type="ORF">JJN12_04170</name>
</gene>
<dbReference type="Gene3D" id="1.10.3470.10">
    <property type="entry name" value="ABC transporter involved in vitamin B12 uptake, BtuC"/>
    <property type="match status" value="1"/>
</dbReference>
<dbReference type="Pfam" id="PF01032">
    <property type="entry name" value="FecCD"/>
    <property type="match status" value="1"/>
</dbReference>
<evidence type="ECO:0000313" key="10">
    <source>
        <dbReference type="Proteomes" id="UP000604730"/>
    </source>
</evidence>
<dbReference type="InterPro" id="IPR000522">
    <property type="entry name" value="ABC_transptr_permease_BtuC"/>
</dbReference>
<evidence type="ECO:0000256" key="3">
    <source>
        <dbReference type="ARBA" id="ARBA00022448"/>
    </source>
</evidence>
<accession>A0ABS1IYK7</accession>
<evidence type="ECO:0000256" key="5">
    <source>
        <dbReference type="ARBA" id="ARBA00022692"/>
    </source>
</evidence>
<dbReference type="RefSeq" id="WP_208428501.1">
    <property type="nucleotide sequence ID" value="NZ_JAEPRJ010000001.1"/>
</dbReference>
<evidence type="ECO:0000256" key="7">
    <source>
        <dbReference type="ARBA" id="ARBA00023136"/>
    </source>
</evidence>
<name>A0ABS1IYK7_9FIRM</name>
<feature type="transmembrane region" description="Helical" evidence="8">
    <location>
        <begin position="59"/>
        <end position="78"/>
    </location>
</feature>
<keyword evidence="5 8" id="KW-0812">Transmembrane</keyword>
<reference evidence="9 10" key="1">
    <citation type="submission" date="2021-01" db="EMBL/GenBank/DDBJ databases">
        <title>Isolation and description of Catonella massiliensis sp. nov., a novel Catonella species, isolated from a stable periodontitis subject.</title>
        <authorList>
            <person name="Antezack A."/>
            <person name="Boxberger M."/>
            <person name="La Scola B."/>
            <person name="Monnet-Corti V."/>
        </authorList>
    </citation>
    <scope>NUCLEOTIDE SEQUENCE [LARGE SCALE GENOMIC DNA]</scope>
    <source>
        <strain evidence="9 10">Marseille-Q4567</strain>
    </source>
</reference>
<comment type="caution">
    <text evidence="9">The sequence shown here is derived from an EMBL/GenBank/DDBJ whole genome shotgun (WGS) entry which is preliminary data.</text>
</comment>
<dbReference type="EMBL" id="JAEPRJ010000001">
    <property type="protein sequence ID" value="MBK5896981.1"/>
    <property type="molecule type" value="Genomic_DNA"/>
</dbReference>
<evidence type="ECO:0000256" key="1">
    <source>
        <dbReference type="ARBA" id="ARBA00004651"/>
    </source>
</evidence>
<feature type="transmembrane region" description="Helical" evidence="8">
    <location>
        <begin position="251"/>
        <end position="271"/>
    </location>
</feature>
<dbReference type="SUPFAM" id="SSF81345">
    <property type="entry name" value="ABC transporter involved in vitamin B12 uptake, BtuC"/>
    <property type="match status" value="1"/>
</dbReference>
<comment type="subcellular location">
    <subcellularLocation>
        <location evidence="1">Cell membrane</location>
        <topology evidence="1">Multi-pass membrane protein</topology>
    </subcellularLocation>
</comment>
<feature type="transmembrane region" description="Helical" evidence="8">
    <location>
        <begin position="193"/>
        <end position="214"/>
    </location>
</feature>
<feature type="transmembrane region" description="Helical" evidence="8">
    <location>
        <begin position="278"/>
        <end position="300"/>
    </location>
</feature>
<evidence type="ECO:0000256" key="6">
    <source>
        <dbReference type="ARBA" id="ARBA00022989"/>
    </source>
</evidence>
<dbReference type="PANTHER" id="PTHR30472">
    <property type="entry name" value="FERRIC ENTEROBACTIN TRANSPORT SYSTEM PERMEASE PROTEIN"/>
    <property type="match status" value="1"/>
</dbReference>
<keyword evidence="7 8" id="KW-0472">Membrane</keyword>
<feature type="transmembrane region" description="Helical" evidence="8">
    <location>
        <begin position="117"/>
        <end position="136"/>
    </location>
</feature>
<evidence type="ECO:0000256" key="8">
    <source>
        <dbReference type="SAM" id="Phobius"/>
    </source>
</evidence>
<dbReference type="InterPro" id="IPR037294">
    <property type="entry name" value="ABC_BtuC-like"/>
</dbReference>
<evidence type="ECO:0000256" key="4">
    <source>
        <dbReference type="ARBA" id="ARBA00022475"/>
    </source>
</evidence>
<feature type="transmembrane region" description="Helical" evidence="8">
    <location>
        <begin position="306"/>
        <end position="324"/>
    </location>
</feature>
<evidence type="ECO:0000313" key="9">
    <source>
        <dbReference type="EMBL" id="MBK5896981.1"/>
    </source>
</evidence>
<keyword evidence="4" id="KW-1003">Cell membrane</keyword>
<keyword evidence="3" id="KW-0813">Transport</keyword>
<protein>
    <submittedName>
        <fullName evidence="9">Iron chelate uptake ABC transporter family permease subunit</fullName>
    </submittedName>
</protein>
<organism evidence="9 10">
    <name type="scientific">Catonella massiliensis</name>
    <dbReference type="NCBI Taxonomy" id="2799636"/>
    <lineage>
        <taxon>Bacteria</taxon>
        <taxon>Bacillati</taxon>
        <taxon>Bacillota</taxon>
        <taxon>Clostridia</taxon>
        <taxon>Lachnospirales</taxon>
        <taxon>Lachnospiraceae</taxon>
        <taxon>Catonella</taxon>
    </lineage>
</organism>
<feature type="transmembrane region" description="Helical" evidence="8">
    <location>
        <begin position="90"/>
        <end position="111"/>
    </location>
</feature>
<proteinExistence type="inferred from homology"/>
<sequence length="332" mass="34564">MGKKKFVFSIILCLALLSIMAIFSISLGAKSIAFTKVIDVLLGNAPDSLEATIILQRIPRTVFGILAGGALGISGALMQSITRNPIADPSILGVNTGASLFVVAGIAFFNITVAYQYIWLAIIGAGVTAVFVYSVASMGKDGATPLKLALSGSAVSIVLGSLVSTIMLPNNRVMEAFRFWQVGSIGSATWENIMLISPFLIVGFIISMFISGYLNNLALGDEAATALGTNVVMTRTIGALSSVLLCGATTALAGPIGFVGLIIPHIIRLIFGSEMSKMLPLSFLGSAILMLVSDIIGRIISLPGETEVGIVTAVIGAPVFILAIRKGRVKSL</sequence>
<feature type="transmembrane region" description="Helical" evidence="8">
    <location>
        <begin position="148"/>
        <end position="168"/>
    </location>
</feature>
<comment type="similarity">
    <text evidence="2">Belongs to the binding-protein-dependent transport system permease family. FecCD subfamily.</text>
</comment>
<evidence type="ECO:0000256" key="2">
    <source>
        <dbReference type="ARBA" id="ARBA00007935"/>
    </source>
</evidence>